<evidence type="ECO:0000259" key="1">
    <source>
        <dbReference type="Pfam" id="PF13460"/>
    </source>
</evidence>
<gene>
    <name evidence="2" type="ORF">NU08_1277</name>
</gene>
<dbReference type="OrthoDB" id="9803892at2"/>
<dbReference type="EMBL" id="JUIV01000003">
    <property type="protein sequence ID" value="RYJ39608.1"/>
    <property type="molecule type" value="Genomic_DNA"/>
</dbReference>
<dbReference type="GO" id="GO:0004074">
    <property type="term" value="F:biliverdin reductase [NAD(P)H] activity"/>
    <property type="evidence" value="ECO:0007669"/>
    <property type="project" value="TreeGrafter"/>
</dbReference>
<feature type="domain" description="NAD(P)-binding" evidence="1">
    <location>
        <begin position="7"/>
        <end position="196"/>
    </location>
</feature>
<dbReference type="Pfam" id="PF13460">
    <property type="entry name" value="NAD_binding_10"/>
    <property type="match status" value="1"/>
</dbReference>
<evidence type="ECO:0000313" key="3">
    <source>
        <dbReference type="Proteomes" id="UP000290433"/>
    </source>
</evidence>
<sequence length="208" mass="23438">MKVIIFGATGTVGIEIVKQALKNGDEVTAFVRDPQKLQTISHPNLHIHVGDVLSLNDVENALHGQEAVFCALGDGRKGKIRAEGTKKIIEAMRKKGLNRLICQTTLGLGESYGNLNFIWKHVMFGMLLKKAFQDHKLQEKYILDSNLDYTIVRPSAFTDDQITNTYRIGFDGSFKKLNLKIARKEVADFMIRQLNTNEYLKRTVSISN</sequence>
<name>A0A444W1S7_9FLAO</name>
<dbReference type="Proteomes" id="UP000290433">
    <property type="component" value="Unassembled WGS sequence"/>
</dbReference>
<dbReference type="GO" id="GO:0042602">
    <property type="term" value="F:riboflavin reductase (NADPH) activity"/>
    <property type="evidence" value="ECO:0007669"/>
    <property type="project" value="TreeGrafter"/>
</dbReference>
<dbReference type="AlphaFoldDB" id="A0A444W1S7"/>
<dbReference type="InterPro" id="IPR036291">
    <property type="entry name" value="NAD(P)-bd_dom_sf"/>
</dbReference>
<evidence type="ECO:0000313" key="2">
    <source>
        <dbReference type="EMBL" id="RYJ39608.1"/>
    </source>
</evidence>
<dbReference type="InterPro" id="IPR016040">
    <property type="entry name" value="NAD(P)-bd_dom"/>
</dbReference>
<dbReference type="CDD" id="cd05244">
    <property type="entry name" value="BVR-B_like_SDR_a"/>
    <property type="match status" value="1"/>
</dbReference>
<dbReference type="PANTHER" id="PTHR43355:SF2">
    <property type="entry name" value="FLAVIN REDUCTASE (NADPH)"/>
    <property type="match status" value="1"/>
</dbReference>
<comment type="caution">
    <text evidence="2">The sequence shown here is derived from an EMBL/GenBank/DDBJ whole genome shotgun (WGS) entry which is preliminary data.</text>
</comment>
<reference evidence="2 3" key="1">
    <citation type="submission" date="2014-12" db="EMBL/GenBank/DDBJ databases">
        <title>Genome sequence of Flavobacterium anhuiense RCM74.</title>
        <authorList>
            <person name="Kim J.F."/>
            <person name="Song J.Y."/>
            <person name="Kwak M.-J."/>
            <person name="Lee S.-W."/>
        </authorList>
    </citation>
    <scope>NUCLEOTIDE SEQUENCE [LARGE SCALE GENOMIC DNA]</scope>
    <source>
        <strain evidence="2 3">RCM74</strain>
    </source>
</reference>
<proteinExistence type="predicted"/>
<dbReference type="RefSeq" id="WP_129746315.1">
    <property type="nucleotide sequence ID" value="NZ_JUIV01000003.1"/>
</dbReference>
<accession>A0A444W1S7</accession>
<dbReference type="Gene3D" id="3.40.50.720">
    <property type="entry name" value="NAD(P)-binding Rossmann-like Domain"/>
    <property type="match status" value="1"/>
</dbReference>
<dbReference type="PANTHER" id="PTHR43355">
    <property type="entry name" value="FLAVIN REDUCTASE (NADPH)"/>
    <property type="match status" value="1"/>
</dbReference>
<dbReference type="SUPFAM" id="SSF51735">
    <property type="entry name" value="NAD(P)-binding Rossmann-fold domains"/>
    <property type="match status" value="1"/>
</dbReference>
<dbReference type="InterPro" id="IPR051606">
    <property type="entry name" value="Polyketide_Oxido-like"/>
</dbReference>
<organism evidence="2 3">
    <name type="scientific">Flavobacterium anhuiense</name>
    <dbReference type="NCBI Taxonomy" id="459526"/>
    <lineage>
        <taxon>Bacteria</taxon>
        <taxon>Pseudomonadati</taxon>
        <taxon>Bacteroidota</taxon>
        <taxon>Flavobacteriia</taxon>
        <taxon>Flavobacteriales</taxon>
        <taxon>Flavobacteriaceae</taxon>
        <taxon>Flavobacterium</taxon>
    </lineage>
</organism>
<protein>
    <submittedName>
        <fullName evidence="2">NAD-dependent epimerase/dehydratase</fullName>
    </submittedName>
</protein>